<dbReference type="Pfam" id="PF01925">
    <property type="entry name" value="TauE"/>
    <property type="match status" value="1"/>
</dbReference>
<evidence type="ECO:0000256" key="5">
    <source>
        <dbReference type="RuleBase" id="RU363041"/>
    </source>
</evidence>
<evidence type="ECO:0000313" key="7">
    <source>
        <dbReference type="Proteomes" id="UP000282971"/>
    </source>
</evidence>
<comment type="similarity">
    <text evidence="5">Belongs to the 4-toluene sulfonate uptake permease (TSUP) (TC 2.A.102) family.</text>
</comment>
<evidence type="ECO:0000256" key="4">
    <source>
        <dbReference type="ARBA" id="ARBA00023136"/>
    </source>
</evidence>
<feature type="transmembrane region" description="Helical" evidence="5">
    <location>
        <begin position="112"/>
        <end position="130"/>
    </location>
</feature>
<proteinExistence type="inferred from homology"/>
<dbReference type="AlphaFoldDB" id="A0A437LVT1"/>
<dbReference type="RefSeq" id="WP_127746596.1">
    <property type="nucleotide sequence ID" value="NZ_SACN01000005.1"/>
</dbReference>
<sequence>MFSFSLPELTFAQLQAIAPFIGVGFAAQVVDGALGMAFGVITNTMLVSVLGLPPARASASVHVVETFTTAASAVSHIFQRNVDWRLFSRLVGPGIIGGVTGAYLLSNIDGSITRPFVMAYLVGIGIYLLWKAWKLDHGAAHRPARVIAPLGLVGGFLDAAGGGGWGPVVTSNLLVQGTEPRKTIGTVNTAEFFLTSAISATFIFNLGLGAFTIAAVGLIIGGLCAAPIGALLVKRIPAKRLLALVGVILIATSVYSLWKALS</sequence>
<dbReference type="PANTHER" id="PTHR43701">
    <property type="entry name" value="MEMBRANE TRANSPORTER PROTEIN MJ0441-RELATED"/>
    <property type="match status" value="1"/>
</dbReference>
<feature type="transmembrane region" description="Helical" evidence="5">
    <location>
        <begin position="86"/>
        <end position="106"/>
    </location>
</feature>
<dbReference type="InterPro" id="IPR051598">
    <property type="entry name" value="TSUP/Inactive_protease-like"/>
</dbReference>
<dbReference type="EMBL" id="SACN01000005">
    <property type="protein sequence ID" value="RVT89481.1"/>
    <property type="molecule type" value="Genomic_DNA"/>
</dbReference>
<keyword evidence="3 5" id="KW-1133">Transmembrane helix</keyword>
<accession>A0A437LVT1</accession>
<organism evidence="6 7">
    <name type="scientific">Sphingomonas crocodyli</name>
    <dbReference type="NCBI Taxonomy" id="1979270"/>
    <lineage>
        <taxon>Bacteria</taxon>
        <taxon>Pseudomonadati</taxon>
        <taxon>Pseudomonadota</taxon>
        <taxon>Alphaproteobacteria</taxon>
        <taxon>Sphingomonadales</taxon>
        <taxon>Sphingomonadaceae</taxon>
        <taxon>Sphingomonas</taxon>
    </lineage>
</organism>
<protein>
    <recommendedName>
        <fullName evidence="5">Probable membrane transporter protein</fullName>
    </recommendedName>
</protein>
<dbReference type="PANTHER" id="PTHR43701:SF12">
    <property type="entry name" value="MEMBRANE TRANSPORTER PROTEIN YTNM-RELATED"/>
    <property type="match status" value="1"/>
</dbReference>
<keyword evidence="5" id="KW-1003">Cell membrane</keyword>
<dbReference type="GO" id="GO:0005886">
    <property type="term" value="C:plasma membrane"/>
    <property type="evidence" value="ECO:0007669"/>
    <property type="project" value="UniProtKB-SubCell"/>
</dbReference>
<name>A0A437LVT1_9SPHN</name>
<keyword evidence="2 5" id="KW-0812">Transmembrane</keyword>
<dbReference type="OrthoDB" id="45564at2"/>
<feature type="transmembrane region" description="Helical" evidence="5">
    <location>
        <begin position="210"/>
        <end position="233"/>
    </location>
</feature>
<evidence type="ECO:0000313" key="6">
    <source>
        <dbReference type="EMBL" id="RVT89481.1"/>
    </source>
</evidence>
<feature type="transmembrane region" description="Helical" evidence="5">
    <location>
        <begin position="240"/>
        <end position="258"/>
    </location>
</feature>
<keyword evidence="7" id="KW-1185">Reference proteome</keyword>
<comment type="caution">
    <text evidence="6">The sequence shown here is derived from an EMBL/GenBank/DDBJ whole genome shotgun (WGS) entry which is preliminary data.</text>
</comment>
<dbReference type="Proteomes" id="UP000282971">
    <property type="component" value="Unassembled WGS sequence"/>
</dbReference>
<gene>
    <name evidence="6" type="ORF">EOD43_22225</name>
</gene>
<evidence type="ECO:0000256" key="2">
    <source>
        <dbReference type="ARBA" id="ARBA00022692"/>
    </source>
</evidence>
<reference evidence="6 7" key="1">
    <citation type="submission" date="2019-01" db="EMBL/GenBank/DDBJ databases">
        <authorList>
            <person name="Chen W.-M."/>
        </authorList>
    </citation>
    <scope>NUCLEOTIDE SEQUENCE [LARGE SCALE GENOMIC DNA]</scope>
    <source>
        <strain evidence="6 7">CCP-7</strain>
    </source>
</reference>
<comment type="subcellular location">
    <subcellularLocation>
        <location evidence="5">Cell membrane</location>
        <topology evidence="5">Multi-pass membrane protein</topology>
    </subcellularLocation>
    <subcellularLocation>
        <location evidence="1">Membrane</location>
        <topology evidence="1">Multi-pass membrane protein</topology>
    </subcellularLocation>
</comment>
<dbReference type="InterPro" id="IPR002781">
    <property type="entry name" value="TM_pro_TauE-like"/>
</dbReference>
<keyword evidence="4 5" id="KW-0472">Membrane</keyword>
<evidence type="ECO:0000256" key="3">
    <source>
        <dbReference type="ARBA" id="ARBA00022989"/>
    </source>
</evidence>
<evidence type="ECO:0000256" key="1">
    <source>
        <dbReference type="ARBA" id="ARBA00004141"/>
    </source>
</evidence>